<organism evidence="2 3">
    <name type="scientific">Periconia macrospinosa</name>
    <dbReference type="NCBI Taxonomy" id="97972"/>
    <lineage>
        <taxon>Eukaryota</taxon>
        <taxon>Fungi</taxon>
        <taxon>Dikarya</taxon>
        <taxon>Ascomycota</taxon>
        <taxon>Pezizomycotina</taxon>
        <taxon>Dothideomycetes</taxon>
        <taxon>Pleosporomycetidae</taxon>
        <taxon>Pleosporales</taxon>
        <taxon>Massarineae</taxon>
        <taxon>Periconiaceae</taxon>
        <taxon>Periconia</taxon>
    </lineage>
</organism>
<feature type="region of interest" description="Disordered" evidence="1">
    <location>
        <begin position="1"/>
        <end position="33"/>
    </location>
</feature>
<name>A0A2V1DAV0_9PLEO</name>
<proteinExistence type="predicted"/>
<evidence type="ECO:0000313" key="3">
    <source>
        <dbReference type="Proteomes" id="UP000244855"/>
    </source>
</evidence>
<dbReference type="Proteomes" id="UP000244855">
    <property type="component" value="Unassembled WGS sequence"/>
</dbReference>
<evidence type="ECO:0000313" key="2">
    <source>
        <dbReference type="EMBL" id="PVH94294.1"/>
    </source>
</evidence>
<reference evidence="2 3" key="1">
    <citation type="journal article" date="2018" name="Sci. Rep.">
        <title>Comparative genomics provides insights into the lifestyle and reveals functional heterogeneity of dark septate endophytic fungi.</title>
        <authorList>
            <person name="Knapp D.G."/>
            <person name="Nemeth J.B."/>
            <person name="Barry K."/>
            <person name="Hainaut M."/>
            <person name="Henrissat B."/>
            <person name="Johnson J."/>
            <person name="Kuo A."/>
            <person name="Lim J.H.P."/>
            <person name="Lipzen A."/>
            <person name="Nolan M."/>
            <person name="Ohm R.A."/>
            <person name="Tamas L."/>
            <person name="Grigoriev I.V."/>
            <person name="Spatafora J.W."/>
            <person name="Nagy L.G."/>
            <person name="Kovacs G.M."/>
        </authorList>
    </citation>
    <scope>NUCLEOTIDE SEQUENCE [LARGE SCALE GENOMIC DNA]</scope>
    <source>
        <strain evidence="2 3">DSE2036</strain>
    </source>
</reference>
<accession>A0A2V1DAV0</accession>
<evidence type="ECO:0000256" key="1">
    <source>
        <dbReference type="SAM" id="MobiDB-lite"/>
    </source>
</evidence>
<dbReference type="EMBL" id="KZ805542">
    <property type="protein sequence ID" value="PVH94294.1"/>
    <property type="molecule type" value="Genomic_DNA"/>
</dbReference>
<protein>
    <submittedName>
        <fullName evidence="2">Uncharacterized protein</fullName>
    </submittedName>
</protein>
<gene>
    <name evidence="2" type="ORF">DM02DRAFT_693608</name>
</gene>
<feature type="compositionally biased region" description="Polar residues" evidence="1">
    <location>
        <begin position="1"/>
        <end position="12"/>
    </location>
</feature>
<sequence length="53" mass="5930">MHCRSSLHSAPQTFHKPADSASRSSGYTSHPLEIPSASKKSLFYYYSSTFYAL</sequence>
<keyword evidence="3" id="KW-1185">Reference proteome</keyword>
<dbReference type="AlphaFoldDB" id="A0A2V1DAV0"/>